<protein>
    <submittedName>
        <fullName evidence="2">GrpB domain, predicted nucleotidyltransferase, UPF0157 family</fullName>
    </submittedName>
</protein>
<dbReference type="EMBL" id="BJXU01000094">
    <property type="protein sequence ID" value="GEN24495.1"/>
    <property type="molecule type" value="Genomic_DNA"/>
</dbReference>
<sequence length="189" mass="21833">MSEAPHSSLETGLIGGIEKREIKIVPWRSEWRDMFHHHAERVQAALGPTLEGIEHIGSTSVAGLAAKPIIDILAIVQDPSREDRYLTALQAAGYELRVREPAFDEHRMFRTPERDVHIHVFPLDSAECRRYLLFRDYLRNCPETRDRYANLKRELSLKDWEDMNAYAEAKTAFIEQVIRQARQKDAPPS</sequence>
<dbReference type="STRING" id="44933.SAMN05660971_03292"/>
<evidence type="ECO:0000313" key="4">
    <source>
        <dbReference type="Proteomes" id="UP000321726"/>
    </source>
</evidence>
<gene>
    <name evidence="1" type="ORF">HCU01_24440</name>
    <name evidence="2" type="ORF">SAMN05660971_03292</name>
</gene>
<name>A0A1M7JSI9_9GAMM</name>
<reference evidence="2 3" key="1">
    <citation type="submission" date="2016-11" db="EMBL/GenBank/DDBJ databases">
        <authorList>
            <person name="Jaros S."/>
            <person name="Januszkiewicz K."/>
            <person name="Wedrychowicz H."/>
        </authorList>
    </citation>
    <scope>NUCLEOTIDE SEQUENCE [LARGE SCALE GENOMIC DNA]</scope>
    <source>
        <strain evidence="2 3">DSM 4740</strain>
    </source>
</reference>
<organism evidence="2 3">
    <name type="scientific">Halomonas cupida</name>
    <dbReference type="NCBI Taxonomy" id="44933"/>
    <lineage>
        <taxon>Bacteria</taxon>
        <taxon>Pseudomonadati</taxon>
        <taxon>Pseudomonadota</taxon>
        <taxon>Gammaproteobacteria</taxon>
        <taxon>Oceanospirillales</taxon>
        <taxon>Halomonadaceae</taxon>
        <taxon>Halomonas</taxon>
    </lineage>
</organism>
<dbReference type="Proteomes" id="UP000321726">
    <property type="component" value="Unassembled WGS sequence"/>
</dbReference>
<dbReference type="InterPro" id="IPR043519">
    <property type="entry name" value="NT_sf"/>
</dbReference>
<reference evidence="1 4" key="2">
    <citation type="submission" date="2019-07" db="EMBL/GenBank/DDBJ databases">
        <title>Whole genome shotgun sequence of Halomonas cupida NBRC 102219.</title>
        <authorList>
            <person name="Hosoyama A."/>
            <person name="Uohara A."/>
            <person name="Ohji S."/>
            <person name="Ichikawa N."/>
        </authorList>
    </citation>
    <scope>NUCLEOTIDE SEQUENCE [LARGE SCALE GENOMIC DNA]</scope>
    <source>
        <strain evidence="1 4">NBRC 102219</strain>
    </source>
</reference>
<dbReference type="SUPFAM" id="SSF81301">
    <property type="entry name" value="Nucleotidyltransferase"/>
    <property type="match status" value="1"/>
</dbReference>
<dbReference type="OrthoDB" id="9799092at2"/>
<dbReference type="PANTHER" id="PTHR34822">
    <property type="entry name" value="GRPB DOMAIN PROTEIN (AFU_ORTHOLOGUE AFUA_1G01530)"/>
    <property type="match status" value="1"/>
</dbReference>
<dbReference type="AlphaFoldDB" id="A0A1M7JSI9"/>
<dbReference type="PANTHER" id="PTHR34822:SF1">
    <property type="entry name" value="GRPB FAMILY PROTEIN"/>
    <property type="match status" value="1"/>
</dbReference>
<evidence type="ECO:0000313" key="3">
    <source>
        <dbReference type="Proteomes" id="UP000184123"/>
    </source>
</evidence>
<dbReference type="RefSeq" id="WP_073436305.1">
    <property type="nucleotide sequence ID" value="NZ_BJXU01000094.1"/>
</dbReference>
<proteinExistence type="predicted"/>
<dbReference type="EMBL" id="FRCA01000009">
    <property type="protein sequence ID" value="SHM55964.1"/>
    <property type="molecule type" value="Genomic_DNA"/>
</dbReference>
<keyword evidence="2" id="KW-0808">Transferase</keyword>
<dbReference type="Proteomes" id="UP000184123">
    <property type="component" value="Unassembled WGS sequence"/>
</dbReference>
<accession>A0A1M7JSI9</accession>
<dbReference type="GO" id="GO:0016740">
    <property type="term" value="F:transferase activity"/>
    <property type="evidence" value="ECO:0007669"/>
    <property type="project" value="UniProtKB-KW"/>
</dbReference>
<dbReference type="Gene3D" id="3.30.460.10">
    <property type="entry name" value="Beta Polymerase, domain 2"/>
    <property type="match status" value="1"/>
</dbReference>
<dbReference type="InterPro" id="IPR007344">
    <property type="entry name" value="GrpB/CoaE"/>
</dbReference>
<dbReference type="Pfam" id="PF04229">
    <property type="entry name" value="GrpB"/>
    <property type="match status" value="1"/>
</dbReference>
<keyword evidence="4" id="KW-1185">Reference proteome</keyword>
<evidence type="ECO:0000313" key="1">
    <source>
        <dbReference type="EMBL" id="GEN24495.1"/>
    </source>
</evidence>
<evidence type="ECO:0000313" key="2">
    <source>
        <dbReference type="EMBL" id="SHM55964.1"/>
    </source>
</evidence>